<keyword evidence="4" id="KW-1185">Reference proteome</keyword>
<dbReference type="SUPFAM" id="SSF51735">
    <property type="entry name" value="NAD(P)-binding Rossmann-fold domains"/>
    <property type="match status" value="1"/>
</dbReference>
<evidence type="ECO:0000256" key="2">
    <source>
        <dbReference type="SAM" id="MobiDB-lite"/>
    </source>
</evidence>
<comment type="caution">
    <text evidence="3">The sequence shown here is derived from an EMBL/GenBank/DDBJ whole genome shotgun (WGS) entry which is preliminary data.</text>
</comment>
<proteinExistence type="predicted"/>
<dbReference type="PANTHER" id="PTHR43157:SF31">
    <property type="entry name" value="PHOSPHATIDYLINOSITOL-GLYCAN BIOSYNTHESIS CLASS F PROTEIN"/>
    <property type="match status" value="1"/>
</dbReference>
<evidence type="ECO:0000313" key="4">
    <source>
        <dbReference type="Proteomes" id="UP000827092"/>
    </source>
</evidence>
<reference evidence="3 4" key="1">
    <citation type="journal article" date="2022" name="Nat. Ecol. Evol.">
        <title>A masculinizing supergene underlies an exaggerated male reproductive morph in a spider.</title>
        <authorList>
            <person name="Hendrickx F."/>
            <person name="De Corte Z."/>
            <person name="Sonet G."/>
            <person name="Van Belleghem S.M."/>
            <person name="Kostlbacher S."/>
            <person name="Vangestel C."/>
        </authorList>
    </citation>
    <scope>NUCLEOTIDE SEQUENCE [LARGE SCALE GENOMIC DNA]</scope>
    <source>
        <strain evidence="3">W744_W776</strain>
    </source>
</reference>
<feature type="compositionally biased region" description="Basic and acidic residues" evidence="2">
    <location>
        <begin position="92"/>
        <end position="111"/>
    </location>
</feature>
<evidence type="ECO:0000256" key="1">
    <source>
        <dbReference type="ARBA" id="ARBA00023002"/>
    </source>
</evidence>
<dbReference type="Proteomes" id="UP000827092">
    <property type="component" value="Unassembled WGS sequence"/>
</dbReference>
<dbReference type="GO" id="GO:0016491">
    <property type="term" value="F:oxidoreductase activity"/>
    <property type="evidence" value="ECO:0007669"/>
    <property type="project" value="UniProtKB-KW"/>
</dbReference>
<name>A0AAV6TRZ6_9ARAC</name>
<dbReference type="PANTHER" id="PTHR43157">
    <property type="entry name" value="PHOSPHATIDYLINOSITOL-GLYCAN BIOSYNTHESIS CLASS F PROTEIN-RELATED"/>
    <property type="match status" value="1"/>
</dbReference>
<evidence type="ECO:0000313" key="3">
    <source>
        <dbReference type="EMBL" id="KAG8174318.1"/>
    </source>
</evidence>
<feature type="region of interest" description="Disordered" evidence="2">
    <location>
        <begin position="76"/>
        <end position="113"/>
    </location>
</feature>
<dbReference type="AlphaFoldDB" id="A0AAV6TRZ6"/>
<dbReference type="EMBL" id="JAFNEN010001254">
    <property type="protein sequence ID" value="KAG8174318.1"/>
    <property type="molecule type" value="Genomic_DNA"/>
</dbReference>
<protein>
    <submittedName>
        <fullName evidence="3">Uncharacterized protein</fullName>
    </submittedName>
</protein>
<organism evidence="3 4">
    <name type="scientific">Oedothorax gibbosus</name>
    <dbReference type="NCBI Taxonomy" id="931172"/>
    <lineage>
        <taxon>Eukaryota</taxon>
        <taxon>Metazoa</taxon>
        <taxon>Ecdysozoa</taxon>
        <taxon>Arthropoda</taxon>
        <taxon>Chelicerata</taxon>
        <taxon>Arachnida</taxon>
        <taxon>Araneae</taxon>
        <taxon>Araneomorphae</taxon>
        <taxon>Entelegynae</taxon>
        <taxon>Araneoidea</taxon>
        <taxon>Linyphiidae</taxon>
        <taxon>Erigoninae</taxon>
        <taxon>Oedothorax</taxon>
    </lineage>
</organism>
<dbReference type="Pfam" id="PF00106">
    <property type="entry name" value="adh_short"/>
    <property type="match status" value="1"/>
</dbReference>
<dbReference type="Gene3D" id="3.40.50.720">
    <property type="entry name" value="NAD(P)-binding Rossmann-like Domain"/>
    <property type="match status" value="1"/>
</dbReference>
<gene>
    <name evidence="3" type="ORF">JTE90_007784</name>
</gene>
<dbReference type="InterPro" id="IPR036291">
    <property type="entry name" value="NAD(P)-bd_dom_sf"/>
</dbReference>
<feature type="compositionally biased region" description="Basic residues" evidence="2">
    <location>
        <begin position="76"/>
        <end position="89"/>
    </location>
</feature>
<accession>A0AAV6TRZ6</accession>
<keyword evidence="1" id="KW-0560">Oxidoreductase</keyword>
<sequence>MEGKVIIVTGANSGVGFETAKDLARRKGRVILACRDKTRGTNAAESIIRETGNTNVVMRQLPFVSRFGSKVRCRCKGGRRTTGRPHPQRRNCPQDRMDKRQLRSPVRHEPFRSILAEPPLAGLAEKVRPFQNRRPVVSYTPPSPAGSGLG</sequence>
<dbReference type="InterPro" id="IPR002347">
    <property type="entry name" value="SDR_fam"/>
</dbReference>
<feature type="region of interest" description="Disordered" evidence="2">
    <location>
        <begin position="126"/>
        <end position="150"/>
    </location>
</feature>